<sequence length="202" mass="23024">MMAQIEDKYSVTDIKEKPLKKKIKALWLEKFKKLKNFRVTIEKASSHPEKHQDKENHQNENSIFADESVIRPSELEHQTTVSCIFSIPFPEPTCENAAVTTSASEETKEQKIAVTSDHLGDHEDQPGLKHLDQLELLHSILHDAHLTPGDDQRASNAVHQAETFRVFDRPWPTAKIKKRSRGCTKEPLLLAQRRCMLVCPAA</sequence>
<evidence type="ECO:0000313" key="3">
    <source>
        <dbReference type="Proteomes" id="UP001234178"/>
    </source>
</evidence>
<comment type="caution">
    <text evidence="2">The sequence shown here is derived from an EMBL/GenBank/DDBJ whole genome shotgun (WGS) entry which is preliminary data.</text>
</comment>
<reference evidence="2 3" key="1">
    <citation type="journal article" date="2023" name="Nucleic Acids Res.">
        <title>The hologenome of Daphnia magna reveals possible DNA methylation and microbiome-mediated evolution of the host genome.</title>
        <authorList>
            <person name="Chaturvedi A."/>
            <person name="Li X."/>
            <person name="Dhandapani V."/>
            <person name="Marshall H."/>
            <person name="Kissane S."/>
            <person name="Cuenca-Cambronero M."/>
            <person name="Asole G."/>
            <person name="Calvet F."/>
            <person name="Ruiz-Romero M."/>
            <person name="Marangio P."/>
            <person name="Guigo R."/>
            <person name="Rago D."/>
            <person name="Mirbahai L."/>
            <person name="Eastwood N."/>
            <person name="Colbourne J.K."/>
            <person name="Zhou J."/>
            <person name="Mallon E."/>
            <person name="Orsini L."/>
        </authorList>
    </citation>
    <scope>NUCLEOTIDE SEQUENCE [LARGE SCALE GENOMIC DNA]</scope>
    <source>
        <strain evidence="2">LRV0_1</strain>
    </source>
</reference>
<dbReference type="Proteomes" id="UP001234178">
    <property type="component" value="Unassembled WGS sequence"/>
</dbReference>
<feature type="compositionally biased region" description="Basic and acidic residues" evidence="1">
    <location>
        <begin position="43"/>
        <end position="58"/>
    </location>
</feature>
<gene>
    <name evidence="2" type="ORF">OUZ56_033609</name>
</gene>
<organism evidence="2 3">
    <name type="scientific">Daphnia magna</name>
    <dbReference type="NCBI Taxonomy" id="35525"/>
    <lineage>
        <taxon>Eukaryota</taxon>
        <taxon>Metazoa</taxon>
        <taxon>Ecdysozoa</taxon>
        <taxon>Arthropoda</taxon>
        <taxon>Crustacea</taxon>
        <taxon>Branchiopoda</taxon>
        <taxon>Diplostraca</taxon>
        <taxon>Cladocera</taxon>
        <taxon>Anomopoda</taxon>
        <taxon>Daphniidae</taxon>
        <taxon>Daphnia</taxon>
    </lineage>
</organism>
<feature type="region of interest" description="Disordered" evidence="1">
    <location>
        <begin position="43"/>
        <end position="62"/>
    </location>
</feature>
<protein>
    <submittedName>
        <fullName evidence="2">Uncharacterized protein</fullName>
    </submittedName>
</protein>
<keyword evidence="3" id="KW-1185">Reference proteome</keyword>
<name>A0ABR0BAW3_9CRUS</name>
<evidence type="ECO:0000256" key="1">
    <source>
        <dbReference type="SAM" id="MobiDB-lite"/>
    </source>
</evidence>
<accession>A0ABR0BAW3</accession>
<evidence type="ECO:0000313" key="2">
    <source>
        <dbReference type="EMBL" id="KAK4045727.1"/>
    </source>
</evidence>
<dbReference type="EMBL" id="JAOYFB010000056">
    <property type="protein sequence ID" value="KAK4045727.1"/>
    <property type="molecule type" value="Genomic_DNA"/>
</dbReference>
<proteinExistence type="predicted"/>